<dbReference type="AlphaFoldDB" id="A0A1F7FFY3"/>
<name>A0A1F7FFY3_UNCRA</name>
<protein>
    <recommendedName>
        <fullName evidence="3">Photosynthesis system II assembly factor Ycf48/Hcf136-like domain-containing protein</fullName>
    </recommendedName>
</protein>
<organism evidence="1 2">
    <name type="scientific">Candidatus Raymondbacteria bacterium RIFOXYD12_FULL_49_13</name>
    <dbReference type="NCBI Taxonomy" id="1817890"/>
    <lineage>
        <taxon>Bacteria</taxon>
        <taxon>Raymondiibacteriota</taxon>
    </lineage>
</organism>
<proteinExistence type="predicted"/>
<evidence type="ECO:0000313" key="1">
    <source>
        <dbReference type="EMBL" id="OGK05501.1"/>
    </source>
</evidence>
<dbReference type="PROSITE" id="PS51257">
    <property type="entry name" value="PROKAR_LIPOPROTEIN"/>
    <property type="match status" value="1"/>
</dbReference>
<dbReference type="Proteomes" id="UP000179243">
    <property type="component" value="Unassembled WGS sequence"/>
</dbReference>
<evidence type="ECO:0000313" key="2">
    <source>
        <dbReference type="Proteomes" id="UP000179243"/>
    </source>
</evidence>
<sequence length="214" mass="22774">MNILRLSQIITVLFSISCFAQIDWTWRNPQGQGFSLNSITYGNKQYVAVGIYGTILTSADGRSWTIGNSGITAALNSIAYSDSQYVAVGEDGIILTSPAVDVSVEKNQPPVKPTTLCAQHLSTNSLRITLPQALRSSTLVASIFTIAGKKLNSSTIATPAGEACVSSINLPAGSVMDTECSVSMIANRAMVRNVLPWINISTPYLGVFLAKNVV</sequence>
<accession>A0A1F7FFY3</accession>
<gene>
    <name evidence="1" type="ORF">A2519_05270</name>
</gene>
<evidence type="ECO:0008006" key="3">
    <source>
        <dbReference type="Google" id="ProtNLM"/>
    </source>
</evidence>
<dbReference type="EMBL" id="MFYX01000055">
    <property type="protein sequence ID" value="OGK05501.1"/>
    <property type="molecule type" value="Genomic_DNA"/>
</dbReference>
<reference evidence="1 2" key="1">
    <citation type="journal article" date="2016" name="Nat. Commun.">
        <title>Thousands of microbial genomes shed light on interconnected biogeochemical processes in an aquifer system.</title>
        <authorList>
            <person name="Anantharaman K."/>
            <person name="Brown C.T."/>
            <person name="Hug L.A."/>
            <person name="Sharon I."/>
            <person name="Castelle C.J."/>
            <person name="Probst A.J."/>
            <person name="Thomas B.C."/>
            <person name="Singh A."/>
            <person name="Wilkins M.J."/>
            <person name="Karaoz U."/>
            <person name="Brodie E.L."/>
            <person name="Williams K.H."/>
            <person name="Hubbard S.S."/>
            <person name="Banfield J.F."/>
        </authorList>
    </citation>
    <scope>NUCLEOTIDE SEQUENCE [LARGE SCALE GENOMIC DNA]</scope>
</reference>
<comment type="caution">
    <text evidence="1">The sequence shown here is derived from an EMBL/GenBank/DDBJ whole genome shotgun (WGS) entry which is preliminary data.</text>
</comment>